<proteinExistence type="predicted"/>
<dbReference type="AlphaFoldDB" id="A0AAD1X7S0"/>
<comment type="caution">
    <text evidence="1">The sequence shown here is derived from an EMBL/GenBank/DDBJ whole genome shotgun (WGS) entry which is preliminary data.</text>
</comment>
<reference evidence="1" key="1">
    <citation type="submission" date="2023-07" db="EMBL/GenBank/DDBJ databases">
        <authorList>
            <consortium name="AG Swart"/>
            <person name="Singh M."/>
            <person name="Singh A."/>
            <person name="Seah K."/>
            <person name="Emmerich C."/>
        </authorList>
    </citation>
    <scope>NUCLEOTIDE SEQUENCE</scope>
    <source>
        <strain evidence="1">DP1</strain>
    </source>
</reference>
<dbReference type="Proteomes" id="UP001295684">
    <property type="component" value="Unassembled WGS sequence"/>
</dbReference>
<organism evidence="1 2">
    <name type="scientific">Euplotes crassus</name>
    <dbReference type="NCBI Taxonomy" id="5936"/>
    <lineage>
        <taxon>Eukaryota</taxon>
        <taxon>Sar</taxon>
        <taxon>Alveolata</taxon>
        <taxon>Ciliophora</taxon>
        <taxon>Intramacronucleata</taxon>
        <taxon>Spirotrichea</taxon>
        <taxon>Hypotrichia</taxon>
        <taxon>Euplotida</taxon>
        <taxon>Euplotidae</taxon>
        <taxon>Moneuplotes</taxon>
    </lineage>
</organism>
<gene>
    <name evidence="1" type="ORF">ECRASSUSDP1_LOCUS1904</name>
</gene>
<evidence type="ECO:0000313" key="2">
    <source>
        <dbReference type="Proteomes" id="UP001295684"/>
    </source>
</evidence>
<keyword evidence="2" id="KW-1185">Reference proteome</keyword>
<dbReference type="EMBL" id="CAMPGE010001799">
    <property type="protein sequence ID" value="CAI2360600.1"/>
    <property type="molecule type" value="Genomic_DNA"/>
</dbReference>
<evidence type="ECO:0000313" key="1">
    <source>
        <dbReference type="EMBL" id="CAI2360600.1"/>
    </source>
</evidence>
<sequence length="60" mass="7182">MKIHSSKPKKQEKKSSESKLSYFYESIKSKAVFKRVIKGRRMKSSEYNKKRKRKTICLVI</sequence>
<accession>A0AAD1X7S0</accession>
<protein>
    <submittedName>
        <fullName evidence="1">Uncharacterized protein</fullName>
    </submittedName>
</protein>
<name>A0AAD1X7S0_EUPCR</name>